<dbReference type="Proteomes" id="UP000019149">
    <property type="component" value="Unassembled WGS sequence"/>
</dbReference>
<evidence type="ECO:0000313" key="1">
    <source>
        <dbReference type="EMBL" id="EUB54593.1"/>
    </source>
</evidence>
<organism evidence="1 2">
    <name type="scientific">Echinococcus granulosus</name>
    <name type="common">Hydatid tapeworm</name>
    <dbReference type="NCBI Taxonomy" id="6210"/>
    <lineage>
        <taxon>Eukaryota</taxon>
        <taxon>Metazoa</taxon>
        <taxon>Spiralia</taxon>
        <taxon>Lophotrochozoa</taxon>
        <taxon>Platyhelminthes</taxon>
        <taxon>Cestoda</taxon>
        <taxon>Eucestoda</taxon>
        <taxon>Cyclophyllidea</taxon>
        <taxon>Taeniidae</taxon>
        <taxon>Echinococcus</taxon>
        <taxon>Echinococcus granulosus group</taxon>
    </lineage>
</organism>
<evidence type="ECO:0000313" key="2">
    <source>
        <dbReference type="Proteomes" id="UP000019149"/>
    </source>
</evidence>
<dbReference type="KEGG" id="egl:EGR_10547"/>
<dbReference type="RefSeq" id="XP_024345789.1">
    <property type="nucleotide sequence ID" value="XM_024499796.1"/>
</dbReference>
<keyword evidence="2" id="KW-1185">Reference proteome</keyword>
<proteinExistence type="predicted"/>
<gene>
    <name evidence="1" type="ORF">EGR_10547</name>
</gene>
<accession>W6U0N7</accession>
<protein>
    <submittedName>
        <fullName evidence="1">Uncharacterized protein</fullName>
    </submittedName>
</protein>
<dbReference type="CTD" id="36346262"/>
<sequence length="226" mass="25727">MSYKVSFGSFSKPVLKLMHSKKARQVGLFGIEGMLNVYFSANVGVYNSDLRALQNDKRHFFLLACCSTHKFYIGDEEAKNKGNKLNDNSSAIVLTYQVHYTLAKRDNRILTIAGFANAECSKRCIALKAIILKASFLPNYLRFMRFPGNAPYLHRLRINLLQLQLTDKCSSNPANCLQLVIIYVLACRLFAEAVRQQAGFICWNDPNVVSMAMAEETLKYFYFNFT</sequence>
<dbReference type="EMBL" id="APAU02000232">
    <property type="protein sequence ID" value="EUB54593.1"/>
    <property type="molecule type" value="Genomic_DNA"/>
</dbReference>
<reference evidence="1 2" key="1">
    <citation type="journal article" date="2013" name="Nat. Genet.">
        <title>The genome of the hydatid tapeworm Echinococcus granulosus.</title>
        <authorList>
            <person name="Zheng H."/>
            <person name="Zhang W."/>
            <person name="Zhang L."/>
            <person name="Zhang Z."/>
            <person name="Li J."/>
            <person name="Lu G."/>
            <person name="Zhu Y."/>
            <person name="Wang Y."/>
            <person name="Huang Y."/>
            <person name="Liu J."/>
            <person name="Kang H."/>
            <person name="Chen J."/>
            <person name="Wang L."/>
            <person name="Chen A."/>
            <person name="Yu S."/>
            <person name="Gao Z."/>
            <person name="Jin L."/>
            <person name="Gu W."/>
            <person name="Wang Z."/>
            <person name="Zhao L."/>
            <person name="Shi B."/>
            <person name="Wen H."/>
            <person name="Lin R."/>
            <person name="Jones M.K."/>
            <person name="Brejova B."/>
            <person name="Vinar T."/>
            <person name="Zhao G."/>
            <person name="McManus D.P."/>
            <person name="Chen Z."/>
            <person name="Zhou Y."/>
            <person name="Wang S."/>
        </authorList>
    </citation>
    <scope>NUCLEOTIDE SEQUENCE [LARGE SCALE GENOMIC DNA]</scope>
</reference>
<comment type="caution">
    <text evidence="1">The sequence shown here is derived from an EMBL/GenBank/DDBJ whole genome shotgun (WGS) entry which is preliminary data.</text>
</comment>
<dbReference type="GeneID" id="36346262"/>
<name>W6U0N7_ECHGR</name>
<dbReference type="AlphaFoldDB" id="W6U0N7"/>